<feature type="compositionally biased region" description="Polar residues" evidence="1">
    <location>
        <begin position="235"/>
        <end position="247"/>
    </location>
</feature>
<feature type="compositionally biased region" description="Basic and acidic residues" evidence="1">
    <location>
        <begin position="23"/>
        <end position="56"/>
    </location>
</feature>
<reference evidence="2" key="1">
    <citation type="submission" date="2020-04" db="EMBL/GenBank/DDBJ databases">
        <title>Analysis of mating type loci in Filobasidium floriforme.</title>
        <authorList>
            <person name="Nowrousian M."/>
        </authorList>
    </citation>
    <scope>NUCLEOTIDE SEQUENCE</scope>
    <source>
        <strain evidence="2">CBS 6242</strain>
    </source>
</reference>
<name>A0A8K0JET1_9TREE</name>
<feature type="compositionally biased region" description="Polar residues" evidence="1">
    <location>
        <begin position="114"/>
        <end position="133"/>
    </location>
</feature>
<evidence type="ECO:0000313" key="2">
    <source>
        <dbReference type="EMBL" id="KAG7527622.1"/>
    </source>
</evidence>
<comment type="caution">
    <text evidence="2">The sequence shown here is derived from an EMBL/GenBank/DDBJ whole genome shotgun (WGS) entry which is preliminary data.</text>
</comment>
<evidence type="ECO:0000256" key="1">
    <source>
        <dbReference type="SAM" id="MobiDB-lite"/>
    </source>
</evidence>
<sequence>MKDGDGGERKQDGEIEVGLGDGVVRDGFKVGEKPKTWSKHDLDDKDKGDEDAHDNNDNNDNDNDNDNEKTPTRGYTLTPVHPSIDPANAPAQARVGPPPQTQAQPPAHPVPIAISTSTSNSEPDTSSHVVPSAQTQTQTQTHTRTQTQAQELPRAFKPRVTQPTLTPTPTPGIKTTSTSTFSGGPADADGASGRRKSLGLGGRGGLGEDRAGLKGRAKNSVERDSPGNPFIQRGTPASTSTSLSGNPNVHKAVSHGTSENTNAATSNSDFGRKLQGLSSSSIHNNHILAEIDKDNNQDNDDSAFHDTLNGRRRFSARSALSRGEDSIFEAQPGDGSRMVDDHGHGYGAELEGDVYDPAFEFRTSWEVLRNSVYSLVEDGKMFHLLPTHLACDRCISESLIDRPNCKIVIPNELDPAVLHEAMSSASAHREACTACLYAHESCSFQAEDEAEGESEKEEESEREPEPVMDTMAELTQGTLSMMTDNNDAESTFTHAFEGVFENSIRQYYNDPRRETYETCKANLKLVDGMAKGQAGEDEVWIQRYRQRLGNCVKDWKAKDRV</sequence>
<keyword evidence="3" id="KW-1185">Reference proteome</keyword>
<feature type="compositionally biased region" description="Low complexity" evidence="1">
    <location>
        <begin position="158"/>
        <end position="191"/>
    </location>
</feature>
<feature type="compositionally biased region" description="Polar residues" evidence="1">
    <location>
        <begin position="255"/>
        <end position="269"/>
    </location>
</feature>
<accession>A0A8K0JET1</accession>
<proteinExistence type="predicted"/>
<dbReference type="AlphaFoldDB" id="A0A8K0JET1"/>
<evidence type="ECO:0000313" key="3">
    <source>
        <dbReference type="Proteomes" id="UP000812966"/>
    </source>
</evidence>
<feature type="compositionally biased region" description="Low complexity" evidence="1">
    <location>
        <begin position="134"/>
        <end position="150"/>
    </location>
</feature>
<protein>
    <submittedName>
        <fullName evidence="2">Uncharacterized protein</fullName>
    </submittedName>
</protein>
<dbReference type="Proteomes" id="UP000812966">
    <property type="component" value="Unassembled WGS sequence"/>
</dbReference>
<feature type="region of interest" description="Disordered" evidence="1">
    <location>
        <begin position="446"/>
        <end position="466"/>
    </location>
</feature>
<organism evidence="2 3">
    <name type="scientific">Filobasidium floriforme</name>
    <dbReference type="NCBI Taxonomy" id="5210"/>
    <lineage>
        <taxon>Eukaryota</taxon>
        <taxon>Fungi</taxon>
        <taxon>Dikarya</taxon>
        <taxon>Basidiomycota</taxon>
        <taxon>Agaricomycotina</taxon>
        <taxon>Tremellomycetes</taxon>
        <taxon>Filobasidiales</taxon>
        <taxon>Filobasidiaceae</taxon>
        <taxon>Filobasidium</taxon>
    </lineage>
</organism>
<feature type="compositionally biased region" description="Basic and acidic residues" evidence="1">
    <location>
        <begin position="1"/>
        <end position="13"/>
    </location>
</feature>
<feature type="compositionally biased region" description="Acidic residues" evidence="1">
    <location>
        <begin position="446"/>
        <end position="462"/>
    </location>
</feature>
<gene>
    <name evidence="2" type="ORF">FFLO_06755</name>
</gene>
<feature type="region of interest" description="Disordered" evidence="1">
    <location>
        <begin position="1"/>
        <end position="277"/>
    </location>
</feature>
<dbReference type="EMBL" id="JABELV010000254">
    <property type="protein sequence ID" value="KAG7527622.1"/>
    <property type="molecule type" value="Genomic_DNA"/>
</dbReference>